<proteinExistence type="predicted"/>
<evidence type="ECO:0000313" key="1">
    <source>
        <dbReference type="EMBL" id="CAD0200132.1"/>
    </source>
</evidence>
<sequence length="153" mass="17058">MQACTHLWRDADDPSAFPVRCGRCPARVTFTPAGPHLRRRAAPRRARAAAAVSARHDNLIMNYFAVPQGSVREIPRYPRVPTPPPHGHVAARAAAGHADSGRDPDDWKSFFKTSDTYFATEYSLCCVVTATQRSCGNALVVRMRVNYTYGWER</sequence>
<protein>
    <submittedName>
        <fullName evidence="1">Uncharacterized protein</fullName>
    </submittedName>
</protein>
<evidence type="ECO:0000313" key="2">
    <source>
        <dbReference type="Proteomes" id="UP001154114"/>
    </source>
</evidence>
<dbReference type="Proteomes" id="UP001154114">
    <property type="component" value="Chromosome 11"/>
</dbReference>
<keyword evidence="2" id="KW-1185">Reference proteome</keyword>
<dbReference type="AlphaFoldDB" id="A0A9N8KSP6"/>
<reference evidence="1" key="1">
    <citation type="submission" date="2021-12" db="EMBL/GenBank/DDBJ databases">
        <authorList>
            <person name="King R."/>
        </authorList>
    </citation>
    <scope>NUCLEOTIDE SEQUENCE</scope>
</reference>
<gene>
    <name evidence="1" type="ORF">CINC_LOCUS1820</name>
</gene>
<accession>A0A9N8KSP6</accession>
<organism evidence="1 2">
    <name type="scientific">Chrysodeixis includens</name>
    <name type="common">Soybean looper</name>
    <name type="synonym">Pseudoplusia includens</name>
    <dbReference type="NCBI Taxonomy" id="689277"/>
    <lineage>
        <taxon>Eukaryota</taxon>
        <taxon>Metazoa</taxon>
        <taxon>Ecdysozoa</taxon>
        <taxon>Arthropoda</taxon>
        <taxon>Hexapoda</taxon>
        <taxon>Insecta</taxon>
        <taxon>Pterygota</taxon>
        <taxon>Neoptera</taxon>
        <taxon>Endopterygota</taxon>
        <taxon>Lepidoptera</taxon>
        <taxon>Glossata</taxon>
        <taxon>Ditrysia</taxon>
        <taxon>Noctuoidea</taxon>
        <taxon>Noctuidae</taxon>
        <taxon>Plusiinae</taxon>
        <taxon>Chrysodeixis</taxon>
    </lineage>
</organism>
<name>A0A9N8KSP6_CHRIL</name>
<dbReference type="EMBL" id="LR824014">
    <property type="protein sequence ID" value="CAD0200132.1"/>
    <property type="molecule type" value="Genomic_DNA"/>
</dbReference>